<keyword evidence="4" id="KW-0812">Transmembrane</keyword>
<dbReference type="PANTHER" id="PTHR21252">
    <property type="entry name" value="TB1 PROTEIN-RELATED"/>
    <property type="match status" value="1"/>
</dbReference>
<dbReference type="GO" id="GO:0061564">
    <property type="term" value="P:axon development"/>
    <property type="evidence" value="ECO:0007669"/>
    <property type="project" value="TreeGrafter"/>
</dbReference>
<protein>
    <submittedName>
        <fullName evidence="7">Mitochondrial outer membrane protein SLC25A46</fullName>
    </submittedName>
</protein>
<feature type="non-terminal residue" evidence="7">
    <location>
        <position position="148"/>
    </location>
</feature>
<dbReference type="GO" id="GO:0005741">
    <property type="term" value="C:mitochondrial outer membrane"/>
    <property type="evidence" value="ECO:0007669"/>
    <property type="project" value="InterPro"/>
</dbReference>
<keyword evidence="2" id="KW-0813">Transport</keyword>
<gene>
    <name evidence="7" type="ORF">FSCOSCO3_A031794</name>
</gene>
<dbReference type="PANTHER" id="PTHR21252:SF2">
    <property type="entry name" value="MITOCHONDRIAL OUTER MEMBRANE PROTEIN SLC25A46"/>
    <property type="match status" value="1"/>
</dbReference>
<feature type="region of interest" description="Disordered" evidence="6">
    <location>
        <begin position="1"/>
        <end position="84"/>
    </location>
</feature>
<reference evidence="7 8" key="1">
    <citation type="submission" date="2024-01" db="EMBL/GenBank/DDBJ databases">
        <authorList>
            <person name="Alioto T."/>
            <person name="Alioto T."/>
            <person name="Gomez Garrido J."/>
        </authorList>
    </citation>
    <scope>NUCLEOTIDE SEQUENCE [LARGE SCALE GENOMIC DNA]</scope>
</reference>
<dbReference type="EMBL" id="CAWUFR010002221">
    <property type="protein sequence ID" value="CAK6984794.1"/>
    <property type="molecule type" value="Genomic_DNA"/>
</dbReference>
<evidence type="ECO:0000313" key="8">
    <source>
        <dbReference type="Proteomes" id="UP001314229"/>
    </source>
</evidence>
<keyword evidence="4" id="KW-1133">Transmembrane helix</keyword>
<name>A0AAV1QMS2_SCOSC</name>
<evidence type="ECO:0000256" key="6">
    <source>
        <dbReference type="SAM" id="MobiDB-lite"/>
    </source>
</evidence>
<dbReference type="InterPro" id="IPR039158">
    <property type="entry name" value="SLC25A46"/>
</dbReference>
<organism evidence="7 8">
    <name type="scientific">Scomber scombrus</name>
    <name type="common">Atlantic mackerel</name>
    <name type="synonym">Scomber vernalis</name>
    <dbReference type="NCBI Taxonomy" id="13677"/>
    <lineage>
        <taxon>Eukaryota</taxon>
        <taxon>Metazoa</taxon>
        <taxon>Chordata</taxon>
        <taxon>Craniata</taxon>
        <taxon>Vertebrata</taxon>
        <taxon>Euteleostomi</taxon>
        <taxon>Actinopterygii</taxon>
        <taxon>Neopterygii</taxon>
        <taxon>Teleostei</taxon>
        <taxon>Neoteleostei</taxon>
        <taxon>Acanthomorphata</taxon>
        <taxon>Pelagiaria</taxon>
        <taxon>Scombriformes</taxon>
        <taxon>Scombridae</taxon>
        <taxon>Scomber</taxon>
    </lineage>
</organism>
<evidence type="ECO:0000256" key="3">
    <source>
        <dbReference type="ARBA" id="ARBA00022737"/>
    </source>
</evidence>
<keyword evidence="8" id="KW-1185">Reference proteome</keyword>
<evidence type="ECO:0000256" key="1">
    <source>
        <dbReference type="ARBA" id="ARBA00004225"/>
    </source>
</evidence>
<dbReference type="AlphaFoldDB" id="A0AAV1QMS2"/>
<dbReference type="GO" id="GO:0090149">
    <property type="term" value="P:mitochondrial membrane fission"/>
    <property type="evidence" value="ECO:0007669"/>
    <property type="project" value="InterPro"/>
</dbReference>
<keyword evidence="4" id="KW-0472">Membrane</keyword>
<evidence type="ECO:0000256" key="5">
    <source>
        <dbReference type="ARBA" id="ARBA00023128"/>
    </source>
</evidence>
<evidence type="ECO:0000313" key="7">
    <source>
        <dbReference type="EMBL" id="CAK6984794.1"/>
    </source>
</evidence>
<dbReference type="Proteomes" id="UP001314229">
    <property type="component" value="Unassembled WGS sequence"/>
</dbReference>
<proteinExistence type="predicted"/>
<keyword evidence="3" id="KW-0677">Repeat</keyword>
<evidence type="ECO:0000256" key="4">
    <source>
        <dbReference type="ARBA" id="ARBA00022989"/>
    </source>
</evidence>
<comment type="subcellular location">
    <subcellularLocation>
        <location evidence="1">Mitochondrion membrane</location>
        <topology evidence="1">Multi-pass membrane protein</topology>
    </subcellularLocation>
</comment>
<evidence type="ECO:0000256" key="2">
    <source>
        <dbReference type="ARBA" id="ARBA00022448"/>
    </source>
</evidence>
<accession>A0AAV1QMS2</accession>
<keyword evidence="5" id="KW-0496">Mitochondrion</keyword>
<comment type="caution">
    <text evidence="7">The sequence shown here is derived from an EMBL/GenBank/DDBJ whole genome shotgun (WGS) entry which is preliminary data.</text>
</comment>
<sequence>MASRRPDSFDGLGYRGRDDPLYGAGYPVRSAGAPAEPQLHHWVTTPPDIPGSRNLYGADRTPLHDEPPEPGAPAAGWDAPQPGVPPAEQLNRFAGFGIGLVSLFTENVLAHPCIVFRRQCQVNYHARCYHLTPFSAVAVMYSITKAQV</sequence>
<feature type="compositionally biased region" description="Low complexity" evidence="6">
    <location>
        <begin position="72"/>
        <end position="81"/>
    </location>
</feature>